<keyword evidence="1" id="KW-0012">Acyltransferase</keyword>
<dbReference type="InterPro" id="IPR038321">
    <property type="entry name" value="TmcA_C_sf"/>
</dbReference>
<dbReference type="Proteomes" id="UP000254159">
    <property type="component" value="Unassembled WGS sequence"/>
</dbReference>
<sequence length="36" mass="4459">MLLVRQREEAAQALFALNDVRTERLRDRITQWQFFH</sequence>
<reference evidence="1 2" key="1">
    <citation type="submission" date="2018-06" db="EMBL/GenBank/DDBJ databases">
        <authorList>
            <consortium name="Pathogen Informatics"/>
            <person name="Doyle S."/>
        </authorList>
    </citation>
    <scope>NUCLEOTIDE SEQUENCE [LARGE SCALE GENOMIC DNA]</scope>
    <source>
        <strain evidence="1 2">NCTC10865</strain>
    </source>
</reference>
<accession>A0A376RER5</accession>
<organism evidence="1 2">
    <name type="scientific">Escherichia coli</name>
    <dbReference type="NCBI Taxonomy" id="562"/>
    <lineage>
        <taxon>Bacteria</taxon>
        <taxon>Pseudomonadati</taxon>
        <taxon>Pseudomonadota</taxon>
        <taxon>Gammaproteobacteria</taxon>
        <taxon>Enterobacterales</taxon>
        <taxon>Enterobacteriaceae</taxon>
        <taxon>Escherichia</taxon>
    </lineage>
</organism>
<evidence type="ECO:0000313" key="1">
    <source>
        <dbReference type="EMBL" id="STI16488.1"/>
    </source>
</evidence>
<dbReference type="AlphaFoldDB" id="A0A376RER5"/>
<keyword evidence="1" id="KW-0808">Transferase</keyword>
<proteinExistence type="predicted"/>
<dbReference type="Gene3D" id="1.20.120.890">
    <property type="entry name" value="tRNA(Met) cytidine acetyltransferase, tail domain"/>
    <property type="match status" value="1"/>
</dbReference>
<name>A0A376RER5_ECOLX</name>
<evidence type="ECO:0000313" key="2">
    <source>
        <dbReference type="Proteomes" id="UP000254159"/>
    </source>
</evidence>
<dbReference type="GO" id="GO:0016746">
    <property type="term" value="F:acyltransferase activity"/>
    <property type="evidence" value="ECO:0007669"/>
    <property type="project" value="UniProtKB-KW"/>
</dbReference>
<dbReference type="EMBL" id="UGCD01000002">
    <property type="protein sequence ID" value="STI16488.1"/>
    <property type="molecule type" value="Genomic_DNA"/>
</dbReference>
<protein>
    <submittedName>
        <fullName evidence="1">Putative ATP-dependent acetyltransferase</fullName>
        <ecNumber evidence="1">2.3.1.193</ecNumber>
    </submittedName>
</protein>
<gene>
    <name evidence="1" type="primary">tmcA_3</name>
    <name evidence="1" type="ORF">NCTC10865_01752</name>
</gene>
<dbReference type="EC" id="2.3.1.193" evidence="1"/>